<accession>A0ABY4VM27</accession>
<name>A0ABY4VM27_9BURK</name>
<dbReference type="InterPro" id="IPR010877">
    <property type="entry name" value="Phage_Mu_Gp46"/>
</dbReference>
<reference evidence="1" key="1">
    <citation type="submission" date="2022-06" db="EMBL/GenBank/DDBJ databases">
        <title>Complete genome sequence and characterization of Cupriavidus gilardii QJ1 isolated from contaminating cells.</title>
        <authorList>
            <person name="Qi J."/>
        </authorList>
    </citation>
    <scope>NUCLEOTIDE SEQUENCE</scope>
    <source>
        <strain evidence="1">QJ1</strain>
    </source>
</reference>
<dbReference type="SUPFAM" id="SSF160719">
    <property type="entry name" value="gpW/gp25-like"/>
    <property type="match status" value="1"/>
</dbReference>
<dbReference type="Proteomes" id="UP001056648">
    <property type="component" value="Chromosome 1"/>
</dbReference>
<evidence type="ECO:0000313" key="2">
    <source>
        <dbReference type="Proteomes" id="UP001056648"/>
    </source>
</evidence>
<sequence length="116" mass="12874">MDALLDPTTADYAGRQTDTLANAVYLRLATPLGSWWADPTLGSRLHELKREKDVARVAVLARQYAEQALRPLLNDGRATAITVQTSRPRSGWLLLQITVTQASGEDRHFAHPVRVI</sequence>
<organism evidence="1 2">
    <name type="scientific">Cupriavidus gilardii</name>
    <dbReference type="NCBI Taxonomy" id="82541"/>
    <lineage>
        <taxon>Bacteria</taxon>
        <taxon>Pseudomonadati</taxon>
        <taxon>Pseudomonadota</taxon>
        <taxon>Betaproteobacteria</taxon>
        <taxon>Burkholderiales</taxon>
        <taxon>Burkholderiaceae</taxon>
        <taxon>Cupriavidus</taxon>
    </lineage>
</organism>
<gene>
    <name evidence="1" type="ORF">NDR89_03140</name>
</gene>
<protein>
    <submittedName>
        <fullName evidence="1">Phage GP46 family protein</fullName>
    </submittedName>
</protein>
<dbReference type="RefSeq" id="WP_252252179.1">
    <property type="nucleotide sequence ID" value="NZ_CP098735.1"/>
</dbReference>
<dbReference type="EMBL" id="CP098735">
    <property type="protein sequence ID" value="USE78056.1"/>
    <property type="molecule type" value="Genomic_DNA"/>
</dbReference>
<keyword evidence="2" id="KW-1185">Reference proteome</keyword>
<dbReference type="Pfam" id="PF07409">
    <property type="entry name" value="GP46"/>
    <property type="match status" value="1"/>
</dbReference>
<dbReference type="Gene3D" id="3.10.450.40">
    <property type="match status" value="1"/>
</dbReference>
<evidence type="ECO:0000313" key="1">
    <source>
        <dbReference type="EMBL" id="USE78056.1"/>
    </source>
</evidence>
<proteinExistence type="predicted"/>